<evidence type="ECO:0000313" key="3">
    <source>
        <dbReference type="EMBL" id="QHT15930.1"/>
    </source>
</evidence>
<dbReference type="EMBL" id="MN739614">
    <property type="protein sequence ID" value="QHT15930.1"/>
    <property type="molecule type" value="Genomic_DNA"/>
</dbReference>
<name>A0A6C0DI56_9ZZZZ</name>
<feature type="transmembrane region" description="Helical" evidence="2">
    <location>
        <begin position="211"/>
        <end position="234"/>
    </location>
</feature>
<protein>
    <submittedName>
        <fullName evidence="3">Uncharacterized protein</fullName>
    </submittedName>
</protein>
<feature type="coiled-coil region" evidence="1">
    <location>
        <begin position="52"/>
        <end position="79"/>
    </location>
</feature>
<keyword evidence="2" id="KW-0472">Membrane</keyword>
<dbReference type="PANTHER" id="PTHR33471">
    <property type="entry name" value="ATP-DEPENDENT ZINC METALLOPROTEASE-RELATED"/>
    <property type="match status" value="1"/>
</dbReference>
<evidence type="ECO:0000256" key="1">
    <source>
        <dbReference type="SAM" id="Coils"/>
    </source>
</evidence>
<organism evidence="3">
    <name type="scientific">viral metagenome</name>
    <dbReference type="NCBI Taxonomy" id="1070528"/>
    <lineage>
        <taxon>unclassified sequences</taxon>
        <taxon>metagenomes</taxon>
        <taxon>organismal metagenomes</taxon>
    </lineage>
</organism>
<keyword evidence="2" id="KW-1133">Transmembrane helix</keyword>
<proteinExistence type="predicted"/>
<keyword evidence="1" id="KW-0175">Coiled coil</keyword>
<sequence length="408" mass="45370">MKQNNKIALFLALLLIPTSVFSYVPLLSITKLSKKISLSNDDLFADTTSNTASRFRDEAAKLRKEAAELEIALREEARSKGVPEEMINKLIPITVSKLTTNKKEKNHKGLLAKDIRNKLGFLTSGDAIRITSELDRLKENNIITKWNSKNLIEPYFDINNYQLKAKTNIDPVNLKLDDVGFVYQNVFIVAIVIGSVCGLSANFIGGQIGFLFGYISALFPIILVGIGSIAPGIIGEVLYNFKLTINEETKKRHVRKNAGKFLAGYVAGLPVARFNQGEPSNTVEFFQLRPFGKSIIEDNLMFAKSKFTQNDIARISIVCLASSVAECIEFGIASGTNPGDVSLLNELMNSIEPPIKPEQAQNHIRWSAITAWEILDQYKEEYQRLVIAFEKGQSMEECISIIEGEGDL</sequence>
<dbReference type="AlphaFoldDB" id="A0A6C0DI56"/>
<dbReference type="PANTHER" id="PTHR33471:SF7">
    <property type="entry name" value="ATP-DEPENDENT ZINC METALLOPROTEASE-RELATED"/>
    <property type="match status" value="1"/>
</dbReference>
<feature type="transmembrane region" description="Helical" evidence="2">
    <location>
        <begin position="181"/>
        <end position="204"/>
    </location>
</feature>
<evidence type="ECO:0000256" key="2">
    <source>
        <dbReference type="SAM" id="Phobius"/>
    </source>
</evidence>
<reference evidence="3" key="1">
    <citation type="journal article" date="2020" name="Nature">
        <title>Giant virus diversity and host interactions through global metagenomics.</title>
        <authorList>
            <person name="Schulz F."/>
            <person name="Roux S."/>
            <person name="Paez-Espino D."/>
            <person name="Jungbluth S."/>
            <person name="Walsh D.A."/>
            <person name="Denef V.J."/>
            <person name="McMahon K.D."/>
            <person name="Konstantinidis K.T."/>
            <person name="Eloe-Fadrosh E.A."/>
            <person name="Kyrpides N.C."/>
            <person name="Woyke T."/>
        </authorList>
    </citation>
    <scope>NUCLEOTIDE SEQUENCE</scope>
    <source>
        <strain evidence="3">GVMAG-M-3300023174-182</strain>
    </source>
</reference>
<keyword evidence="2" id="KW-0812">Transmembrane</keyword>
<accession>A0A6C0DI56</accession>